<keyword evidence="2" id="KW-1185">Reference proteome</keyword>
<proteinExistence type="predicted"/>
<gene>
    <name evidence="1" type="ORF">FC50_GL000895</name>
</gene>
<dbReference type="OrthoDB" id="350535at2"/>
<dbReference type="PANTHER" id="PTHR37297">
    <property type="entry name" value="PROTEIN NRDI"/>
    <property type="match status" value="1"/>
</dbReference>
<evidence type="ECO:0000313" key="2">
    <source>
        <dbReference type="Proteomes" id="UP000051922"/>
    </source>
</evidence>
<dbReference type="PANTHER" id="PTHR37297:SF1">
    <property type="entry name" value="PROTEIN NRDI"/>
    <property type="match status" value="1"/>
</dbReference>
<evidence type="ECO:0008006" key="3">
    <source>
        <dbReference type="Google" id="ProtNLM"/>
    </source>
</evidence>
<accession>A0A0R1U531</accession>
<dbReference type="AlphaFoldDB" id="A0A0R1U531"/>
<comment type="caution">
    <text evidence="1">The sequence shown here is derived from an EMBL/GenBank/DDBJ whole genome shotgun (WGS) entry which is preliminary data.</text>
</comment>
<evidence type="ECO:0000313" key="1">
    <source>
        <dbReference type="EMBL" id="KRL86376.1"/>
    </source>
</evidence>
<dbReference type="InterPro" id="IPR029039">
    <property type="entry name" value="Flavoprotein-like_sf"/>
</dbReference>
<dbReference type="GO" id="GO:0010181">
    <property type="term" value="F:FMN binding"/>
    <property type="evidence" value="ECO:0007669"/>
    <property type="project" value="InterPro"/>
</dbReference>
<name>A0A0R1U531_9LACO</name>
<dbReference type="Proteomes" id="UP000051922">
    <property type="component" value="Unassembled WGS sequence"/>
</dbReference>
<dbReference type="SUPFAM" id="SSF52218">
    <property type="entry name" value="Flavoproteins"/>
    <property type="match status" value="1"/>
</dbReference>
<dbReference type="RefSeq" id="WP_054649943.1">
    <property type="nucleotide sequence ID" value="NZ_AZFJ01000045.1"/>
</dbReference>
<dbReference type="InterPro" id="IPR004465">
    <property type="entry name" value="RNR_NrdI"/>
</dbReference>
<dbReference type="STRING" id="1423783.FC50_GL000895"/>
<dbReference type="PATRIC" id="fig|1423783.4.peg.924"/>
<organism evidence="1 2">
    <name type="scientific">Lacticaseibacillus pantheris DSM 15945 = JCM 12539 = NBRC 106106</name>
    <dbReference type="NCBI Taxonomy" id="1423783"/>
    <lineage>
        <taxon>Bacteria</taxon>
        <taxon>Bacillati</taxon>
        <taxon>Bacillota</taxon>
        <taxon>Bacilli</taxon>
        <taxon>Lactobacillales</taxon>
        <taxon>Lactobacillaceae</taxon>
        <taxon>Lacticaseibacillus</taxon>
    </lineage>
</organism>
<dbReference type="Gene3D" id="3.40.50.360">
    <property type="match status" value="1"/>
</dbReference>
<dbReference type="EMBL" id="AZFJ01000045">
    <property type="protein sequence ID" value="KRL86376.1"/>
    <property type="molecule type" value="Genomic_DNA"/>
</dbReference>
<dbReference type="Pfam" id="PF07972">
    <property type="entry name" value="Flavodoxin_NdrI"/>
    <property type="match status" value="1"/>
</dbReference>
<protein>
    <recommendedName>
        <fullName evidence="3">Flavoprotein NrdI</fullName>
    </recommendedName>
</protein>
<reference evidence="1 2" key="1">
    <citation type="journal article" date="2015" name="Genome Announc.">
        <title>Expanding the biotechnology potential of lactobacilli through comparative genomics of 213 strains and associated genera.</title>
        <authorList>
            <person name="Sun Z."/>
            <person name="Harris H.M."/>
            <person name="McCann A."/>
            <person name="Guo C."/>
            <person name="Argimon S."/>
            <person name="Zhang W."/>
            <person name="Yang X."/>
            <person name="Jeffery I.B."/>
            <person name="Cooney J.C."/>
            <person name="Kagawa T.F."/>
            <person name="Liu W."/>
            <person name="Song Y."/>
            <person name="Salvetti E."/>
            <person name="Wrobel A."/>
            <person name="Rasinkangas P."/>
            <person name="Parkhill J."/>
            <person name="Rea M.C."/>
            <person name="O'Sullivan O."/>
            <person name="Ritari J."/>
            <person name="Douillard F.P."/>
            <person name="Paul Ross R."/>
            <person name="Yang R."/>
            <person name="Briner A.E."/>
            <person name="Felis G.E."/>
            <person name="de Vos W.M."/>
            <person name="Barrangou R."/>
            <person name="Klaenhammer T.R."/>
            <person name="Caufield P.W."/>
            <person name="Cui Y."/>
            <person name="Zhang H."/>
            <person name="O'Toole P.W."/>
        </authorList>
    </citation>
    <scope>NUCLEOTIDE SEQUENCE [LARGE SCALE GENOMIC DNA]</scope>
    <source>
        <strain evidence="1 2">DSM 15945</strain>
    </source>
</reference>
<sequence>MAAPINVVFISISGNTRAFTKLLKQHAVKAQAMDADSRDVNFYEYTEQFDERVLDAGPYFVLVPTYLDGGDGMHTGYQETLTVDLRDELDDGNTDNLIGIVGSGNRNFNAQFGLTAKHYANRYNSPLIGLFELRGNKEEARRIYDAMSTTLTEYERTGVKKALTRA</sequence>